<keyword evidence="4" id="KW-1185">Reference proteome</keyword>
<feature type="compositionally biased region" description="Basic and acidic residues" evidence="1">
    <location>
        <begin position="59"/>
        <end position="72"/>
    </location>
</feature>
<gene>
    <name evidence="3" type="ORF">ACFQH9_26250</name>
</gene>
<dbReference type="InterPro" id="IPR050180">
    <property type="entry name" value="RNR_Ribonuclease"/>
</dbReference>
<dbReference type="PANTHER" id="PTHR23355:SF9">
    <property type="entry name" value="DIS3-LIKE EXONUCLEASE 2"/>
    <property type="match status" value="1"/>
</dbReference>
<feature type="region of interest" description="Disordered" evidence="1">
    <location>
        <begin position="59"/>
        <end position="84"/>
    </location>
</feature>
<dbReference type="InterPro" id="IPR012340">
    <property type="entry name" value="NA-bd_OB-fold"/>
</dbReference>
<dbReference type="Pfam" id="PF00773">
    <property type="entry name" value="RNB"/>
    <property type="match status" value="1"/>
</dbReference>
<evidence type="ECO:0000259" key="2">
    <source>
        <dbReference type="SMART" id="SM00955"/>
    </source>
</evidence>
<dbReference type="Pfam" id="PF18614">
    <property type="entry name" value="RNase_II_C_S1"/>
    <property type="match status" value="1"/>
</dbReference>
<dbReference type="InterPro" id="IPR040596">
    <property type="entry name" value="RNase_II_C_S1"/>
</dbReference>
<proteinExistence type="predicted"/>
<dbReference type="SMART" id="SM00955">
    <property type="entry name" value="RNB"/>
    <property type="match status" value="1"/>
</dbReference>
<reference evidence="4" key="1">
    <citation type="journal article" date="2019" name="Int. J. Syst. Evol. Microbiol.">
        <title>The Global Catalogue of Microorganisms (GCM) 10K type strain sequencing project: providing services to taxonomists for standard genome sequencing and annotation.</title>
        <authorList>
            <consortium name="The Broad Institute Genomics Platform"/>
            <consortium name="The Broad Institute Genome Sequencing Center for Infectious Disease"/>
            <person name="Wu L."/>
            <person name="Ma J."/>
        </authorList>
    </citation>
    <scope>NUCLEOTIDE SEQUENCE [LARGE SCALE GENOMIC DNA]</scope>
    <source>
        <strain evidence="4">CGMCC 4.7397</strain>
    </source>
</reference>
<dbReference type="Proteomes" id="UP001596119">
    <property type="component" value="Unassembled WGS sequence"/>
</dbReference>
<dbReference type="EMBL" id="JBHSQK010000083">
    <property type="protein sequence ID" value="MFC5951768.1"/>
    <property type="molecule type" value="Genomic_DNA"/>
</dbReference>
<feature type="region of interest" description="Disordered" evidence="1">
    <location>
        <begin position="1"/>
        <end position="30"/>
    </location>
</feature>
<sequence length="497" mass="51337">MTCPASGPGDRAPGTAPARDRGTDRRPVPDFAAVRAEFGLPADGTVFPAAVLAEAERAAAGDGARDGPRVDATDVPLVTIDPPGSKDLDQAVGITRTPRGFTVHYAIADLGAVVEPGGALDAEVRRRGQTLYLPDGAVPLHPPVLSENAASLLPDGPRAAVLWRIDLDAEGAVRRTDVRRALVRSAARLDYAGVQAAVDAGSPHPAIAALAELGPLRRARAVARGAVELELPEQEVVRDGAGWTVRVRRRSPVEDWNAEISLLTGQVAAQMMLDAGVGLLRTLPAPDPEAVATLRATALELGLDWPAGASPAQVLAALPRPAGGADAADPRALAVRRAATTLLRGAAYAAFGAGTPPPADPATGGIGAPYAHVTAPLRRLVDRFGSEVCLALAAGRDVPAWLAEALPALPGLMSASDTLAARVDRACTDRTEAALLAGRVGEEFAGVVLRREPGEVFLADPPVLARCEGALEPGRTARVRLVEADPVTGRVRFALPN</sequence>
<dbReference type="PANTHER" id="PTHR23355">
    <property type="entry name" value="RIBONUCLEASE"/>
    <property type="match status" value="1"/>
</dbReference>
<evidence type="ECO:0000313" key="4">
    <source>
        <dbReference type="Proteomes" id="UP001596119"/>
    </source>
</evidence>
<accession>A0ABW1IG16</accession>
<evidence type="ECO:0000313" key="3">
    <source>
        <dbReference type="EMBL" id="MFC5951768.1"/>
    </source>
</evidence>
<dbReference type="InterPro" id="IPR001900">
    <property type="entry name" value="RNase_II/R"/>
</dbReference>
<dbReference type="RefSeq" id="WP_379570035.1">
    <property type="nucleotide sequence ID" value="NZ_JBHSQK010000083.1"/>
</dbReference>
<feature type="compositionally biased region" description="Basic and acidic residues" evidence="1">
    <location>
        <begin position="18"/>
        <end position="28"/>
    </location>
</feature>
<comment type="caution">
    <text evidence="3">The sequence shown here is derived from an EMBL/GenBank/DDBJ whole genome shotgun (WGS) entry which is preliminary data.</text>
</comment>
<organism evidence="3 4">
    <name type="scientific">Pseudonocardia lutea</name>
    <dbReference type="NCBI Taxonomy" id="2172015"/>
    <lineage>
        <taxon>Bacteria</taxon>
        <taxon>Bacillati</taxon>
        <taxon>Actinomycetota</taxon>
        <taxon>Actinomycetes</taxon>
        <taxon>Pseudonocardiales</taxon>
        <taxon>Pseudonocardiaceae</taxon>
        <taxon>Pseudonocardia</taxon>
    </lineage>
</organism>
<feature type="domain" description="RNB" evidence="2">
    <location>
        <begin position="69"/>
        <end position="395"/>
    </location>
</feature>
<dbReference type="SUPFAM" id="SSF50249">
    <property type="entry name" value="Nucleic acid-binding proteins"/>
    <property type="match status" value="1"/>
</dbReference>
<evidence type="ECO:0000256" key="1">
    <source>
        <dbReference type="SAM" id="MobiDB-lite"/>
    </source>
</evidence>
<name>A0ABW1IG16_9PSEU</name>
<protein>
    <submittedName>
        <fullName evidence="3">RNB domain-containing ribonuclease</fullName>
    </submittedName>
</protein>